<dbReference type="AlphaFoldDB" id="A0A5C1QFD3"/>
<comment type="pathway">
    <text evidence="4">Lipid metabolism.</text>
</comment>
<feature type="transmembrane region" description="Helical" evidence="24">
    <location>
        <begin position="89"/>
        <end position="107"/>
    </location>
</feature>
<keyword evidence="9" id="KW-0444">Lipid biosynthesis</keyword>
<feature type="transmembrane region" description="Helical" evidence="24">
    <location>
        <begin position="7"/>
        <end position="27"/>
    </location>
</feature>
<dbReference type="GO" id="GO:0005886">
    <property type="term" value="C:plasma membrane"/>
    <property type="evidence" value="ECO:0007669"/>
    <property type="project" value="UniProtKB-SubCell"/>
</dbReference>
<keyword evidence="16" id="KW-0594">Phospholipid biosynthesis</keyword>
<keyword evidence="10" id="KW-0808">Transferase</keyword>
<keyword evidence="17" id="KW-1208">Phospholipid metabolism</keyword>
<dbReference type="PANTHER" id="PTHR46382">
    <property type="entry name" value="PHOSPHATIDATE CYTIDYLYLTRANSFERASE"/>
    <property type="match status" value="1"/>
</dbReference>
<protein>
    <recommendedName>
        <fullName evidence="7">Phosphatidate cytidylyltransferase</fullName>
        <ecNumber evidence="6">2.7.7.41</ecNumber>
    </recommendedName>
    <alternativeName>
        <fullName evidence="20">CDP-DAG synthase</fullName>
    </alternativeName>
    <alternativeName>
        <fullName evidence="22">CDP-DG synthase</fullName>
    </alternativeName>
    <alternativeName>
        <fullName evidence="18">CDP-diacylglycerol synthase</fullName>
    </alternativeName>
    <alternativeName>
        <fullName evidence="21">CDP-diglyceride pyrophosphorylase</fullName>
    </alternativeName>
    <alternativeName>
        <fullName evidence="23">CDP-diglyceride synthase</fullName>
    </alternativeName>
    <alternativeName>
        <fullName evidence="19">CTP:phosphatidate cytidylyltransferase</fullName>
    </alternativeName>
</protein>
<evidence type="ECO:0000256" key="6">
    <source>
        <dbReference type="ARBA" id="ARBA00012487"/>
    </source>
</evidence>
<comment type="subcellular location">
    <subcellularLocation>
        <location evidence="2">Cell membrane</location>
        <topology evidence="2">Multi-pass membrane protein</topology>
    </subcellularLocation>
</comment>
<evidence type="ECO:0000256" key="9">
    <source>
        <dbReference type="ARBA" id="ARBA00022516"/>
    </source>
</evidence>
<dbReference type="KEGG" id="sper:EW093_16010"/>
<dbReference type="PANTHER" id="PTHR46382:SF1">
    <property type="entry name" value="PHOSPHATIDATE CYTIDYLYLTRANSFERASE"/>
    <property type="match status" value="1"/>
</dbReference>
<proteinExistence type="inferred from homology"/>
<feature type="transmembrane region" description="Helical" evidence="24">
    <location>
        <begin position="189"/>
        <end position="206"/>
    </location>
</feature>
<evidence type="ECO:0000256" key="4">
    <source>
        <dbReference type="ARBA" id="ARBA00005189"/>
    </source>
</evidence>
<comment type="pathway">
    <text evidence="3">Phospholipid metabolism; CDP-diacylglycerol biosynthesis; CDP-diacylglycerol from sn-glycerol 3-phosphate: step 3/3.</text>
</comment>
<evidence type="ECO:0000256" key="22">
    <source>
        <dbReference type="ARBA" id="ARBA00032743"/>
    </source>
</evidence>
<evidence type="ECO:0000256" key="11">
    <source>
        <dbReference type="ARBA" id="ARBA00022692"/>
    </source>
</evidence>
<reference evidence="25 26" key="1">
    <citation type="submission" date="2019-02" db="EMBL/GenBank/DDBJ databases">
        <authorList>
            <person name="Fomenkov A."/>
            <person name="Dubinina G."/>
            <person name="Grabovich M."/>
            <person name="Vincze T."/>
            <person name="Roberts R.J."/>
        </authorList>
    </citation>
    <scope>NUCLEOTIDE SEQUENCE [LARGE SCALE GENOMIC DNA]</scope>
    <source>
        <strain evidence="25 26">P</strain>
    </source>
</reference>
<evidence type="ECO:0000313" key="25">
    <source>
        <dbReference type="EMBL" id="QEN06127.1"/>
    </source>
</evidence>
<evidence type="ECO:0000256" key="20">
    <source>
        <dbReference type="ARBA" id="ARBA00032253"/>
    </source>
</evidence>
<evidence type="ECO:0000256" key="18">
    <source>
        <dbReference type="ARBA" id="ARBA00029893"/>
    </source>
</evidence>
<evidence type="ECO:0000256" key="21">
    <source>
        <dbReference type="ARBA" id="ARBA00032396"/>
    </source>
</evidence>
<feature type="transmembrane region" description="Helical" evidence="24">
    <location>
        <begin position="33"/>
        <end position="54"/>
    </location>
</feature>
<keyword evidence="26" id="KW-1185">Reference proteome</keyword>
<feature type="transmembrane region" description="Helical" evidence="24">
    <location>
        <begin position="259"/>
        <end position="279"/>
    </location>
</feature>
<dbReference type="GO" id="GO:0016024">
    <property type="term" value="P:CDP-diacylglycerol biosynthetic process"/>
    <property type="evidence" value="ECO:0007669"/>
    <property type="project" value="TreeGrafter"/>
</dbReference>
<evidence type="ECO:0000256" key="15">
    <source>
        <dbReference type="ARBA" id="ARBA00023136"/>
    </source>
</evidence>
<comment type="similarity">
    <text evidence="5">Belongs to the CDS family.</text>
</comment>
<evidence type="ECO:0000313" key="26">
    <source>
        <dbReference type="Proteomes" id="UP000323824"/>
    </source>
</evidence>
<organism evidence="25 26">
    <name type="scientific">Thiospirochaeta perfilievii</name>
    <dbReference type="NCBI Taxonomy" id="252967"/>
    <lineage>
        <taxon>Bacteria</taxon>
        <taxon>Pseudomonadati</taxon>
        <taxon>Spirochaetota</taxon>
        <taxon>Spirochaetia</taxon>
        <taxon>Spirochaetales</taxon>
        <taxon>Spirochaetaceae</taxon>
        <taxon>Thiospirochaeta</taxon>
    </lineage>
</organism>
<evidence type="ECO:0000256" key="23">
    <source>
        <dbReference type="ARBA" id="ARBA00033406"/>
    </source>
</evidence>
<evidence type="ECO:0000256" key="13">
    <source>
        <dbReference type="ARBA" id="ARBA00022989"/>
    </source>
</evidence>
<reference evidence="25 26" key="2">
    <citation type="submission" date="2019-09" db="EMBL/GenBank/DDBJ databases">
        <title>Complete Genome Sequence and Methylome Analysis of free living Spirochaetas.</title>
        <authorList>
            <person name="Leshcheva N."/>
            <person name="Mikheeva N."/>
        </authorList>
    </citation>
    <scope>NUCLEOTIDE SEQUENCE [LARGE SCALE GENOMIC DNA]</scope>
    <source>
        <strain evidence="25 26">P</strain>
    </source>
</reference>
<evidence type="ECO:0000256" key="8">
    <source>
        <dbReference type="ARBA" id="ARBA00022475"/>
    </source>
</evidence>
<evidence type="ECO:0000256" key="12">
    <source>
        <dbReference type="ARBA" id="ARBA00022695"/>
    </source>
</evidence>
<name>A0A5C1QFD3_9SPIO</name>
<evidence type="ECO:0000256" key="24">
    <source>
        <dbReference type="SAM" id="Phobius"/>
    </source>
</evidence>
<accession>A0A5C1QFD3</accession>
<evidence type="ECO:0000256" key="16">
    <source>
        <dbReference type="ARBA" id="ARBA00023209"/>
    </source>
</evidence>
<evidence type="ECO:0000256" key="2">
    <source>
        <dbReference type="ARBA" id="ARBA00004651"/>
    </source>
</evidence>
<dbReference type="EC" id="2.7.7.41" evidence="6"/>
<sequence length="287" mass="32013">MTNNNVIQRVLLFIVAIPLIAGAIFFLPFQKHLFFNIIAVITAYIATKELLLMFNSKGITLNSRSLPFLSMLLPITSYLIVRFNMNPNLFSIVFTSIVIFILMMSISTKKSDLDFSNNITFISVSLLSVLYPGYFISFIIRFSEFQNASLIICYFILMIFMNDSGAWLLGVLFGKNNRGVVKVSKNKSVMGFVGGTIGTFLFLGLARFQIPELSAMPLYVYIILAMVISTVTITGDLVESAMKRSCKVKDSGNIIMGRGGLLDSIDSLLLAAPFFYYIVKTYAEKGM</sequence>
<keyword evidence="12" id="KW-0548">Nucleotidyltransferase</keyword>
<gene>
    <name evidence="25" type="ORF">EW093_16010</name>
</gene>
<evidence type="ECO:0000256" key="10">
    <source>
        <dbReference type="ARBA" id="ARBA00022679"/>
    </source>
</evidence>
<keyword evidence="14" id="KW-0443">Lipid metabolism</keyword>
<dbReference type="OrthoDB" id="9799199at2"/>
<dbReference type="RefSeq" id="WP_149569361.1">
    <property type="nucleotide sequence ID" value="NZ_CP035807.1"/>
</dbReference>
<dbReference type="Proteomes" id="UP000323824">
    <property type="component" value="Chromosome"/>
</dbReference>
<evidence type="ECO:0000256" key="17">
    <source>
        <dbReference type="ARBA" id="ARBA00023264"/>
    </source>
</evidence>
<keyword evidence="8" id="KW-1003">Cell membrane</keyword>
<evidence type="ECO:0000256" key="1">
    <source>
        <dbReference type="ARBA" id="ARBA00001698"/>
    </source>
</evidence>
<feature type="transmembrane region" description="Helical" evidence="24">
    <location>
        <begin position="218"/>
        <end position="238"/>
    </location>
</feature>
<dbReference type="EMBL" id="CP035807">
    <property type="protein sequence ID" value="QEN06127.1"/>
    <property type="molecule type" value="Genomic_DNA"/>
</dbReference>
<feature type="transmembrane region" description="Helical" evidence="24">
    <location>
        <begin position="148"/>
        <end position="169"/>
    </location>
</feature>
<dbReference type="GO" id="GO:0004605">
    <property type="term" value="F:phosphatidate cytidylyltransferase activity"/>
    <property type="evidence" value="ECO:0007669"/>
    <property type="project" value="UniProtKB-EC"/>
</dbReference>
<keyword evidence="11 24" id="KW-0812">Transmembrane</keyword>
<comment type="catalytic activity">
    <reaction evidence="1">
        <text>a 1,2-diacyl-sn-glycero-3-phosphate + CTP + H(+) = a CDP-1,2-diacyl-sn-glycerol + diphosphate</text>
        <dbReference type="Rhea" id="RHEA:16229"/>
        <dbReference type="ChEBI" id="CHEBI:15378"/>
        <dbReference type="ChEBI" id="CHEBI:33019"/>
        <dbReference type="ChEBI" id="CHEBI:37563"/>
        <dbReference type="ChEBI" id="CHEBI:58332"/>
        <dbReference type="ChEBI" id="CHEBI:58608"/>
        <dbReference type="EC" id="2.7.7.41"/>
    </reaction>
</comment>
<keyword evidence="15 24" id="KW-0472">Membrane</keyword>
<evidence type="ECO:0000256" key="3">
    <source>
        <dbReference type="ARBA" id="ARBA00005119"/>
    </source>
</evidence>
<evidence type="ECO:0000256" key="14">
    <source>
        <dbReference type="ARBA" id="ARBA00023098"/>
    </source>
</evidence>
<dbReference type="Pfam" id="PF01148">
    <property type="entry name" value="CTP_transf_1"/>
    <property type="match status" value="1"/>
</dbReference>
<evidence type="ECO:0000256" key="5">
    <source>
        <dbReference type="ARBA" id="ARBA00010185"/>
    </source>
</evidence>
<feature type="transmembrane region" description="Helical" evidence="24">
    <location>
        <begin position="119"/>
        <end position="142"/>
    </location>
</feature>
<keyword evidence="13 24" id="KW-1133">Transmembrane helix</keyword>
<evidence type="ECO:0000256" key="7">
    <source>
        <dbReference type="ARBA" id="ARBA00019373"/>
    </source>
</evidence>
<evidence type="ECO:0000256" key="19">
    <source>
        <dbReference type="ARBA" id="ARBA00031825"/>
    </source>
</evidence>